<keyword evidence="2" id="KW-0560">Oxidoreductase</keyword>
<dbReference type="InterPro" id="IPR016161">
    <property type="entry name" value="Ald_DH/histidinol_DH"/>
</dbReference>
<dbReference type="Proteomes" id="UP000294817">
    <property type="component" value="Unassembled WGS sequence"/>
</dbReference>
<dbReference type="EMBL" id="SODZ01000013">
    <property type="protein sequence ID" value="TDX12863.1"/>
    <property type="molecule type" value="Genomic_DNA"/>
</dbReference>
<dbReference type="InterPro" id="IPR051020">
    <property type="entry name" value="ALDH-related_metabolic_enz"/>
</dbReference>
<reference evidence="4 5" key="1">
    <citation type="submission" date="2019-03" db="EMBL/GenBank/DDBJ databases">
        <title>Genomic Encyclopedia of Type Strains, Phase IV (KMG-IV): sequencing the most valuable type-strain genomes for metagenomic binning, comparative biology and taxonomic classification.</title>
        <authorList>
            <person name="Goeker M."/>
        </authorList>
    </citation>
    <scope>NUCLEOTIDE SEQUENCE [LARGE SCALE GENOMIC DNA]</scope>
    <source>
        <strain evidence="4 5">DSM 13575</strain>
    </source>
</reference>
<dbReference type="PANTHER" id="PTHR42991">
    <property type="entry name" value="ALDEHYDE DEHYDROGENASE"/>
    <property type="match status" value="1"/>
</dbReference>
<dbReference type="InterPro" id="IPR016163">
    <property type="entry name" value="Ald_DH_C"/>
</dbReference>
<dbReference type="Gene3D" id="3.40.605.10">
    <property type="entry name" value="Aldehyde Dehydrogenase, Chain A, domain 1"/>
    <property type="match status" value="1"/>
</dbReference>
<proteinExistence type="inferred from homology"/>
<dbReference type="GO" id="GO:0008911">
    <property type="term" value="F:lactaldehyde dehydrogenase (NAD+) activity"/>
    <property type="evidence" value="ECO:0007669"/>
    <property type="project" value="TreeGrafter"/>
</dbReference>
<dbReference type="InterPro" id="IPR016162">
    <property type="entry name" value="Ald_DH_N"/>
</dbReference>
<dbReference type="FunFam" id="3.40.309.10:FF:000009">
    <property type="entry name" value="Aldehyde dehydrogenase A"/>
    <property type="match status" value="1"/>
</dbReference>
<name>A0A4V3GPX6_9BACT</name>
<evidence type="ECO:0000313" key="5">
    <source>
        <dbReference type="Proteomes" id="UP000294817"/>
    </source>
</evidence>
<evidence type="ECO:0000256" key="2">
    <source>
        <dbReference type="ARBA" id="ARBA00023002"/>
    </source>
</evidence>
<dbReference type="Gene3D" id="3.40.309.10">
    <property type="entry name" value="Aldehyde Dehydrogenase, Chain A, domain 2"/>
    <property type="match status" value="1"/>
</dbReference>
<keyword evidence="5" id="KW-1185">Reference proteome</keyword>
<gene>
    <name evidence="4" type="ORF">C8D74_1138</name>
</gene>
<dbReference type="SUPFAM" id="SSF53720">
    <property type="entry name" value="ALDH-like"/>
    <property type="match status" value="1"/>
</dbReference>
<organism evidence="4 5">
    <name type="scientific">Petrotoga sibirica</name>
    <dbReference type="NCBI Taxonomy" id="156202"/>
    <lineage>
        <taxon>Bacteria</taxon>
        <taxon>Thermotogati</taxon>
        <taxon>Thermotogota</taxon>
        <taxon>Thermotogae</taxon>
        <taxon>Petrotogales</taxon>
        <taxon>Petrotogaceae</taxon>
        <taxon>Petrotoga</taxon>
    </lineage>
</organism>
<dbReference type="CDD" id="cd07149">
    <property type="entry name" value="ALDH_y4uC"/>
    <property type="match status" value="1"/>
</dbReference>
<sequence length="472" mass="51191">MEMIVGGKKVNKPKTLKVYNPYNGAIVDEVPEGDAMDVENAVNLAVEGKKIMKELPLHKRVEILYNTGILLEKNEKRLSKIINEEVGKTIKDAQAEVIRTAELFKYAAEEAKRIHGETLPFTSLKGSENKRGYYILEPVGIVGAITPFNVPLSLAAHKVAPAIAAGNAVIMKPATQTPLNTIILGELLLEAGMPEKAISVLTGRGSVVGNALVKDPRIRFVSFTGSVETGENIAKNAGMKKLGLELGSNSALIVMDSANIDKAVAATVGGGFSLAGQVCISVQRVFVHEKVYDDFVDRLVSKVQSIKFGDPSKEETEMGPVIDEENAVRIIDWIEEAVSEGGKMLTGGKRDYTLVEPTVLVDTPLESNIMKKELFGPAVALRKVKDLDEAIELTNESVYGLQAGIFTQNIKEAFFAAEKIEAGGVMINEGPRYRADFMPYGGYKKSGIGREGIKFAIEEMSELKVICFDIGE</sequence>
<dbReference type="RefSeq" id="WP_103876187.1">
    <property type="nucleotide sequence ID" value="NZ_SODZ01000013.1"/>
</dbReference>
<evidence type="ECO:0000256" key="1">
    <source>
        <dbReference type="ARBA" id="ARBA00009986"/>
    </source>
</evidence>
<evidence type="ECO:0000313" key="4">
    <source>
        <dbReference type="EMBL" id="TDX12863.1"/>
    </source>
</evidence>
<dbReference type="FunFam" id="3.40.605.10:FF:000007">
    <property type="entry name" value="NAD/NADP-dependent betaine aldehyde dehydrogenase"/>
    <property type="match status" value="1"/>
</dbReference>
<accession>A0A4V3GPX6</accession>
<dbReference type="AlphaFoldDB" id="A0A4V3GPX6"/>
<dbReference type="PANTHER" id="PTHR42991:SF1">
    <property type="entry name" value="ALDEHYDE DEHYDROGENASE"/>
    <property type="match status" value="1"/>
</dbReference>
<comment type="similarity">
    <text evidence="1">Belongs to the aldehyde dehydrogenase family.</text>
</comment>
<feature type="domain" description="Aldehyde dehydrogenase" evidence="3">
    <location>
        <begin position="14"/>
        <end position="466"/>
    </location>
</feature>
<dbReference type="InterPro" id="IPR015590">
    <property type="entry name" value="Aldehyde_DH_dom"/>
</dbReference>
<dbReference type="Pfam" id="PF00171">
    <property type="entry name" value="Aldedh"/>
    <property type="match status" value="1"/>
</dbReference>
<evidence type="ECO:0000259" key="3">
    <source>
        <dbReference type="Pfam" id="PF00171"/>
    </source>
</evidence>
<protein>
    <submittedName>
        <fullName evidence="4">Glyceraldehyde-3-phosphate dehydrogenase (NADP+)</fullName>
    </submittedName>
</protein>
<comment type="caution">
    <text evidence="4">The sequence shown here is derived from an EMBL/GenBank/DDBJ whole genome shotgun (WGS) entry which is preliminary data.</text>
</comment>